<evidence type="ECO:0000313" key="1">
    <source>
        <dbReference type="EMBL" id="MDX8331838.1"/>
    </source>
</evidence>
<protein>
    <recommendedName>
        <fullName evidence="3">Competence protein</fullName>
    </recommendedName>
</protein>
<evidence type="ECO:0008006" key="3">
    <source>
        <dbReference type="Google" id="ProtNLM"/>
    </source>
</evidence>
<keyword evidence="2" id="KW-1185">Reference proteome</keyword>
<sequence>MKIGYSNLLGEHLQAELIHHRDCEPFQVVCPACREPVFKVERNENVGGIHYLSHYAAAKSFQDDCELRISALPTELISQDNKTSRDQRLQYFLQVLRDMVAKDKIYTGSPQKSQSLLNRSNSISWLRLQHYEMARKLSWSHNDFAEAVSGYTDDLASQGTLLKTAFAAAVQERIAFDMWRSLVSANGRSNYEFLFNHGYVTLLSRLEVAKDGGRPSHPGQLRMYRCLANLVNASRKSGMQTIEEMAHVEVGPPFALEGMTLLGKAMSEIMHEMVGALIALPYFDVLKAKALKT</sequence>
<proteinExistence type="predicted"/>
<gene>
    <name evidence="1" type="ORF">RMS29_21725</name>
</gene>
<dbReference type="RefSeq" id="WP_320188432.1">
    <property type="nucleotide sequence ID" value="NZ_CP192768.1"/>
</dbReference>
<dbReference type="EMBL" id="JAVRAD010000012">
    <property type="protein sequence ID" value="MDX8331838.1"/>
    <property type="molecule type" value="Genomic_DNA"/>
</dbReference>
<name>A0ABU4W232_9HYPH</name>
<evidence type="ECO:0000313" key="2">
    <source>
        <dbReference type="Proteomes" id="UP001277561"/>
    </source>
</evidence>
<accession>A0ABU4W232</accession>
<comment type="caution">
    <text evidence="1">The sequence shown here is derived from an EMBL/GenBank/DDBJ whole genome shotgun (WGS) entry which is preliminary data.</text>
</comment>
<organism evidence="1 2">
    <name type="scientific">Agrobacterium rosae</name>
    <dbReference type="NCBI Taxonomy" id="1972867"/>
    <lineage>
        <taxon>Bacteria</taxon>
        <taxon>Pseudomonadati</taxon>
        <taxon>Pseudomonadota</taxon>
        <taxon>Alphaproteobacteria</taxon>
        <taxon>Hyphomicrobiales</taxon>
        <taxon>Rhizobiaceae</taxon>
        <taxon>Rhizobium/Agrobacterium group</taxon>
        <taxon>Agrobacterium</taxon>
    </lineage>
</organism>
<reference evidence="1" key="1">
    <citation type="journal article" date="2023" name="Phytobiomes J">
        <title>Deciphering the key players within the bacterial microbiota associated with aerial crown gall tumors on rhododendron: Insights into the gallobiome.</title>
        <authorList>
            <person name="Kuzmanovic N."/>
            <person name="Nesme J."/>
            <person name="Wolf J."/>
            <person name="Neumann-Schaal M."/>
            <person name="Petersen J."/>
            <person name="Fernandez-Gnecco G."/>
            <person name="Sproeer C."/>
            <person name="Bunk B."/>
            <person name="Overmann J."/>
            <person name="Sorensen S.J."/>
            <person name="Idczak E."/>
            <person name="Smalla K."/>
        </authorList>
    </citation>
    <scope>NUCLEOTIDE SEQUENCE [LARGE SCALE GENOMIC DNA]</scope>
    <source>
        <strain evidence="1">Rho-14.1</strain>
    </source>
</reference>
<dbReference type="Proteomes" id="UP001277561">
    <property type="component" value="Unassembled WGS sequence"/>
</dbReference>